<dbReference type="PANTHER" id="PTHR42792:SF2">
    <property type="entry name" value="FLAGELLIN"/>
    <property type="match status" value="1"/>
</dbReference>
<dbReference type="NCBIfam" id="NF033876">
    <property type="entry name" value="flagella_HExxH"/>
    <property type="match status" value="1"/>
</dbReference>
<dbReference type="Gene3D" id="1.20.1330.10">
    <property type="entry name" value="f41 fragment of flagellin, N-terminal domain"/>
    <property type="match status" value="2"/>
</dbReference>
<dbReference type="InterPro" id="IPR001029">
    <property type="entry name" value="Flagellin_N"/>
</dbReference>
<dbReference type="GO" id="GO:0009288">
    <property type="term" value="C:bacterial-type flagellum"/>
    <property type="evidence" value="ECO:0007669"/>
    <property type="project" value="UniProtKB-SubCell"/>
</dbReference>
<dbReference type="AlphaFoldDB" id="A0A6J4IVE3"/>
<dbReference type="Pfam" id="PF00669">
    <property type="entry name" value="Flagellin_N"/>
    <property type="match status" value="1"/>
</dbReference>
<keyword evidence="7" id="KW-0969">Cilium</keyword>
<feature type="domain" description="Flagellin C-terminal" evidence="6">
    <location>
        <begin position="460"/>
        <end position="545"/>
    </location>
</feature>
<keyword evidence="3 4" id="KW-0975">Bacterial flagellum</keyword>
<keyword evidence="7" id="KW-0282">Flagellum</keyword>
<dbReference type="InterPro" id="IPR042187">
    <property type="entry name" value="Flagellin_C_sub2"/>
</dbReference>
<protein>
    <recommendedName>
        <fullName evidence="2 4">Flagellin</fullName>
    </recommendedName>
</protein>
<evidence type="ECO:0000259" key="6">
    <source>
        <dbReference type="Pfam" id="PF00700"/>
    </source>
</evidence>
<evidence type="ECO:0000256" key="3">
    <source>
        <dbReference type="ARBA" id="ARBA00023143"/>
    </source>
</evidence>
<proteinExistence type="inferred from homology"/>
<sequence>MSIAPRPMSLRFDGAAATAQRHLGQLRPSFQRSVERLSSGLRINSARDDAAGLFLSQRLQAQTRGAQQAVRNVQDGISYLQVADGGLTTQAEMLGRMRELAVQAANGIYSATERQAMQGELDKLVEEIDSVALSTKFNGRQVLQDLGTLTNEQLVVEGLRRSWLESSEEMIEKHFGLTADGAPLTIILDAPGPVGVAAYVQGAAGADGRSYNQELHVNMSAFTNFSMPNASAAPFHLDRVIAHEMTHAVMGRTMNMAALPQWFVEGTAELIRGADERVLADTLGQNAAATAGLVAGPWDSAWGGTSPDYSMGYAATKYLHGKLEVAEKTMIDLMDQLEGGATLDAALTATIGMTEAAFVADFKANGTAFIQGMNLADADVGSIAGGNARTVVQDQDVVTLDPLRGFTEIWPSGTPATAVALQAGANNSSFDRVDFAGLKMDAATIGATELDLVEDAGGAIDRIDRSLKSVLSARAYIGAIMNRLEFATRSLSVSAENSKAADSRIRDADTAAEMTELLRSQMRTQSAMNALSSTQTQRSSVLSLLQFA</sequence>
<evidence type="ECO:0000259" key="5">
    <source>
        <dbReference type="Pfam" id="PF00669"/>
    </source>
</evidence>
<reference evidence="7" key="1">
    <citation type="submission" date="2020-02" db="EMBL/GenBank/DDBJ databases">
        <authorList>
            <person name="Meier V. D."/>
        </authorList>
    </citation>
    <scope>NUCLEOTIDE SEQUENCE</scope>
    <source>
        <strain evidence="7">AVDCRST_MAG77</strain>
    </source>
</reference>
<dbReference type="Pfam" id="PF00700">
    <property type="entry name" value="Flagellin_C"/>
    <property type="match status" value="1"/>
</dbReference>
<feature type="domain" description="Flagellin N-terminal" evidence="5">
    <location>
        <begin position="15"/>
        <end position="145"/>
    </location>
</feature>
<evidence type="ECO:0000256" key="4">
    <source>
        <dbReference type="RuleBase" id="RU362073"/>
    </source>
</evidence>
<dbReference type="InterPro" id="IPR001492">
    <property type="entry name" value="Flagellin"/>
</dbReference>
<evidence type="ECO:0000313" key="7">
    <source>
        <dbReference type="EMBL" id="CAA9262706.1"/>
    </source>
</evidence>
<dbReference type="SUPFAM" id="SSF64518">
    <property type="entry name" value="Phase 1 flagellin"/>
    <property type="match status" value="1"/>
</dbReference>
<dbReference type="GO" id="GO:0005576">
    <property type="term" value="C:extracellular region"/>
    <property type="evidence" value="ECO:0007669"/>
    <property type="project" value="UniProtKB-SubCell"/>
</dbReference>
<keyword evidence="7" id="KW-0966">Cell projection</keyword>
<comment type="function">
    <text evidence="4">Flagellin is the subunit protein which polymerizes to form the filaments of bacterial flagella.</text>
</comment>
<organism evidence="7">
    <name type="scientific">uncultured Chloroflexota bacterium</name>
    <dbReference type="NCBI Taxonomy" id="166587"/>
    <lineage>
        <taxon>Bacteria</taxon>
        <taxon>Bacillati</taxon>
        <taxon>Chloroflexota</taxon>
        <taxon>environmental samples</taxon>
    </lineage>
</organism>
<dbReference type="GO" id="GO:0005198">
    <property type="term" value="F:structural molecule activity"/>
    <property type="evidence" value="ECO:0007669"/>
    <property type="project" value="UniProtKB-UniRule"/>
</dbReference>
<dbReference type="InterPro" id="IPR046358">
    <property type="entry name" value="Flagellin_C"/>
</dbReference>
<gene>
    <name evidence="7" type="ORF">AVDCRST_MAG77-2764</name>
</gene>
<comment type="similarity">
    <text evidence="1 4">Belongs to the bacterial flagellin family.</text>
</comment>
<evidence type="ECO:0000256" key="2">
    <source>
        <dbReference type="ARBA" id="ARBA00020110"/>
    </source>
</evidence>
<keyword evidence="4" id="KW-0964">Secreted</keyword>
<dbReference type="EMBL" id="CADCTC010000159">
    <property type="protein sequence ID" value="CAA9262706.1"/>
    <property type="molecule type" value="Genomic_DNA"/>
</dbReference>
<name>A0A6J4IVE3_9CHLR</name>
<evidence type="ECO:0000256" key="1">
    <source>
        <dbReference type="ARBA" id="ARBA00005709"/>
    </source>
</evidence>
<dbReference type="Gene3D" id="6.10.10.10">
    <property type="entry name" value="Flagellar export chaperone, C-terminal domain"/>
    <property type="match status" value="1"/>
</dbReference>
<dbReference type="PANTHER" id="PTHR42792">
    <property type="entry name" value="FLAGELLIN"/>
    <property type="match status" value="1"/>
</dbReference>
<comment type="subcellular location">
    <subcellularLocation>
        <location evidence="4">Secreted</location>
    </subcellularLocation>
    <subcellularLocation>
        <location evidence="4">Bacterial flagellum</location>
    </subcellularLocation>
</comment>
<dbReference type="PRINTS" id="PR00207">
    <property type="entry name" value="FLAGELLIN"/>
</dbReference>
<accession>A0A6J4IVE3</accession>